<dbReference type="InterPro" id="IPR046348">
    <property type="entry name" value="SIS_dom_sf"/>
</dbReference>
<organism evidence="3 4">
    <name type="scientific">Candidatus Enterococcus lowellii</name>
    <dbReference type="NCBI Taxonomy" id="2230877"/>
    <lineage>
        <taxon>Bacteria</taxon>
        <taxon>Bacillati</taxon>
        <taxon>Bacillota</taxon>
        <taxon>Bacilli</taxon>
        <taxon>Lactobacillales</taxon>
        <taxon>Enterococcaceae</taxon>
        <taxon>Enterococcus</taxon>
    </lineage>
</organism>
<evidence type="ECO:0000259" key="2">
    <source>
        <dbReference type="PROSITE" id="PS51464"/>
    </source>
</evidence>
<evidence type="ECO:0008006" key="5">
    <source>
        <dbReference type="Google" id="ProtNLM"/>
    </source>
</evidence>
<gene>
    <name evidence="3" type="ORF">DOK78_001034</name>
</gene>
<sequence length="232" mass="26156">MNIEILIEKYQLTPIEAQVLRYMQENKQRLNQLGIHEVAEHAYASTTIIVDMLEKIGFASYNDLVFSFQNELTPPTPPSFQLVSESEIQQFTHLLTTYKDKRILILGFGFSQNLADYFAESLNSSGFQASAHNSLELVKTAVENETLLIVISNSGEIHHLIELMQTVTERNLEVIAFVNARYSLVSSSARLTISSDSSSIRSFQEFAPSLFFGNTLSQFELLMSETLKSLSN</sequence>
<evidence type="ECO:0000259" key="1">
    <source>
        <dbReference type="PROSITE" id="PS51071"/>
    </source>
</evidence>
<dbReference type="Proteomes" id="UP000664701">
    <property type="component" value="Chromosome"/>
</dbReference>
<dbReference type="PROSITE" id="PS51071">
    <property type="entry name" value="HTH_RPIR"/>
    <property type="match status" value="1"/>
</dbReference>
<dbReference type="InterPro" id="IPR009057">
    <property type="entry name" value="Homeodomain-like_sf"/>
</dbReference>
<feature type="domain" description="HTH rpiR-type" evidence="1">
    <location>
        <begin position="1"/>
        <end position="75"/>
    </location>
</feature>
<dbReference type="SUPFAM" id="SSF46689">
    <property type="entry name" value="Homeodomain-like"/>
    <property type="match status" value="1"/>
</dbReference>
<dbReference type="InterPro" id="IPR036388">
    <property type="entry name" value="WH-like_DNA-bd_sf"/>
</dbReference>
<dbReference type="PANTHER" id="PTHR30514">
    <property type="entry name" value="GLUCOKINASE"/>
    <property type="match status" value="1"/>
</dbReference>
<dbReference type="SUPFAM" id="SSF53697">
    <property type="entry name" value="SIS domain"/>
    <property type="match status" value="1"/>
</dbReference>
<dbReference type="PROSITE" id="PS51464">
    <property type="entry name" value="SIS"/>
    <property type="match status" value="1"/>
</dbReference>
<dbReference type="InterPro" id="IPR047640">
    <property type="entry name" value="RpiR-like"/>
</dbReference>
<evidence type="ECO:0000313" key="4">
    <source>
        <dbReference type="Proteomes" id="UP000664701"/>
    </source>
</evidence>
<dbReference type="Gene3D" id="1.10.10.10">
    <property type="entry name" value="Winged helix-like DNA-binding domain superfamily/Winged helix DNA-binding domain"/>
    <property type="match status" value="1"/>
</dbReference>
<dbReference type="Pfam" id="PF01380">
    <property type="entry name" value="SIS"/>
    <property type="match status" value="1"/>
</dbReference>
<keyword evidence="4" id="KW-1185">Reference proteome</keyword>
<proteinExistence type="predicted"/>
<dbReference type="PANTHER" id="PTHR30514:SF21">
    <property type="entry name" value="RPIR-FAMILY TRANSCRIPTIONAL REGULATOR"/>
    <property type="match status" value="1"/>
</dbReference>
<feature type="domain" description="SIS" evidence="2">
    <location>
        <begin position="91"/>
        <end position="232"/>
    </location>
</feature>
<evidence type="ECO:0000313" key="3">
    <source>
        <dbReference type="EMBL" id="WYJ76408.1"/>
    </source>
</evidence>
<name>A0ABZ2SKN9_9ENTE</name>
<dbReference type="InterPro" id="IPR001347">
    <property type="entry name" value="SIS_dom"/>
</dbReference>
<dbReference type="InterPro" id="IPR000281">
    <property type="entry name" value="HTH_RpiR"/>
</dbReference>
<dbReference type="Gene3D" id="3.40.50.10490">
    <property type="entry name" value="Glucose-6-phosphate isomerase like protein, domain 1"/>
    <property type="match status" value="1"/>
</dbReference>
<dbReference type="EMBL" id="CP147251">
    <property type="protein sequence ID" value="WYJ76408.1"/>
    <property type="molecule type" value="Genomic_DNA"/>
</dbReference>
<dbReference type="RefSeq" id="WP_207942341.1">
    <property type="nucleotide sequence ID" value="NZ_CP147251.1"/>
</dbReference>
<accession>A0ABZ2SKN9</accession>
<protein>
    <recommendedName>
        <fullName evidence="5">MurR/RpiR family transcriptional regulator</fullName>
    </recommendedName>
</protein>
<reference evidence="3 4" key="1">
    <citation type="submission" date="2024-03" db="EMBL/GenBank/DDBJ databases">
        <title>The Genome Sequence of Enterococcus sp. DIV2402.</title>
        <authorList>
            <consortium name="The Broad Institute Genomics Platform"/>
            <consortium name="The Broad Institute Microbial Omics Core"/>
            <consortium name="The Broad Institute Genomic Center for Infectious Diseases"/>
            <person name="Earl A."/>
            <person name="Manson A."/>
            <person name="Gilmore M."/>
            <person name="Schwartman J."/>
            <person name="Shea T."/>
            <person name="Abouelleil A."/>
            <person name="Cao P."/>
            <person name="Chapman S."/>
            <person name="Cusick C."/>
            <person name="Young S."/>
            <person name="Neafsey D."/>
            <person name="Nusbaum C."/>
            <person name="Birren B."/>
        </authorList>
    </citation>
    <scope>NUCLEOTIDE SEQUENCE [LARGE SCALE GENOMIC DNA]</scope>
    <source>
        <strain evidence="3 4">DIV2402</strain>
    </source>
</reference>